<protein>
    <submittedName>
        <fullName evidence="2">Uncharacterized protein</fullName>
    </submittedName>
</protein>
<reference evidence="2" key="1">
    <citation type="submission" date="2023-04" db="EMBL/GenBank/DDBJ databases">
        <authorList>
            <consortium name="ELIXIR-Norway"/>
        </authorList>
    </citation>
    <scope>NUCLEOTIDE SEQUENCE [LARGE SCALE GENOMIC DNA]</scope>
</reference>
<name>A0ABN8ZUW1_RANTA</name>
<feature type="non-terminal residue" evidence="2">
    <location>
        <position position="1"/>
    </location>
</feature>
<feature type="non-terminal residue" evidence="2">
    <location>
        <position position="53"/>
    </location>
</feature>
<evidence type="ECO:0000256" key="1">
    <source>
        <dbReference type="SAM" id="MobiDB-lite"/>
    </source>
</evidence>
<evidence type="ECO:0000313" key="2">
    <source>
        <dbReference type="EMBL" id="CAI9177549.1"/>
    </source>
</evidence>
<evidence type="ECO:0000313" key="3">
    <source>
        <dbReference type="Proteomes" id="UP001176941"/>
    </source>
</evidence>
<feature type="region of interest" description="Disordered" evidence="1">
    <location>
        <begin position="1"/>
        <end position="22"/>
    </location>
</feature>
<gene>
    <name evidence="2" type="ORF">MRATA1EN1_LOCUS26511</name>
</gene>
<keyword evidence="3" id="KW-1185">Reference proteome</keyword>
<sequence>LRAHAEYRTTSPSMLCRAPGTPNHRRRCGPHEWSFWRKAKPATVRAAGTCSQS</sequence>
<dbReference type="EMBL" id="OX459943">
    <property type="protein sequence ID" value="CAI9177549.1"/>
    <property type="molecule type" value="Genomic_DNA"/>
</dbReference>
<organism evidence="2 3">
    <name type="scientific">Rangifer tarandus platyrhynchus</name>
    <name type="common">Svalbard reindeer</name>
    <dbReference type="NCBI Taxonomy" id="3082113"/>
    <lineage>
        <taxon>Eukaryota</taxon>
        <taxon>Metazoa</taxon>
        <taxon>Chordata</taxon>
        <taxon>Craniata</taxon>
        <taxon>Vertebrata</taxon>
        <taxon>Euteleostomi</taxon>
        <taxon>Mammalia</taxon>
        <taxon>Eutheria</taxon>
        <taxon>Laurasiatheria</taxon>
        <taxon>Artiodactyla</taxon>
        <taxon>Ruminantia</taxon>
        <taxon>Pecora</taxon>
        <taxon>Cervidae</taxon>
        <taxon>Odocoileinae</taxon>
        <taxon>Rangifer</taxon>
    </lineage>
</organism>
<dbReference type="Proteomes" id="UP001176941">
    <property type="component" value="Chromosome 7"/>
</dbReference>
<proteinExistence type="predicted"/>
<accession>A0ABN8ZUW1</accession>